<feature type="compositionally biased region" description="Low complexity" evidence="1">
    <location>
        <begin position="292"/>
        <end position="325"/>
    </location>
</feature>
<sequence length="561" mass="61941">MAQKVGRNARMESQGGQNAGPGISLGNPGEERRLAATLKKIDKEKRKRETAMSWNQRSFFMKQVFDQDNELRFVKAAQRPKYLNHIPPPPQEGDNSWLKEEYVFSFKTKSSKSPESKDLMQVKLEEGSPEESSKAFVVDEGASSADLQQQDESKPDGQEAAGGATKESGQAECDKKEEEKRDLASRGAFGARREKKIMPPLMSGAWKQKLEPEVKAEEVVEEKVDDCKITAESEPEANKETTEEADPLNKPKSSSGDNGEAAKPKKKFPVMKVRALGLFAMTFKKSVPVPPLQSQSPSQSQLTNDLKLSSSSNADRDASLLSSSLPPQTAPNMTVNAWSTPPTAPSASEIHRPGSVSLPNSPKTDRKLQLLRQQSDHAIRERSTKSDRLKRALHTSESGHGRSRRDSRRDSTAKSNQERSRQQPQGSGTKAVRSASSTLQKSKREGTAKTHLPSSLPKADSNHIWGVSSENENQDKDVNGNVQSGSDVKDAEDVDFHVIRRIVRTLPAHLMLKTSKREVEAGGDVALLRQKMKDLARADTTRRASLDPRFMKLEKSLCNSP</sequence>
<evidence type="ECO:0000313" key="2">
    <source>
        <dbReference type="EnsemblMetazoa" id="XP_003724701"/>
    </source>
</evidence>
<feature type="compositionally biased region" description="Basic and acidic residues" evidence="1">
    <location>
        <begin position="208"/>
        <end position="242"/>
    </location>
</feature>
<dbReference type="OrthoDB" id="10072435at2759"/>
<dbReference type="EnsemblMetazoa" id="XM_003724653">
    <property type="protein sequence ID" value="XP_003724701"/>
    <property type="gene ID" value="LOC100892456"/>
</dbReference>
<feature type="compositionally biased region" description="Basic and acidic residues" evidence="1">
    <location>
        <begin position="407"/>
        <end position="421"/>
    </location>
</feature>
<reference evidence="3" key="1">
    <citation type="submission" date="2015-02" db="EMBL/GenBank/DDBJ databases">
        <title>Genome sequencing for Strongylocentrotus purpuratus.</title>
        <authorList>
            <person name="Murali S."/>
            <person name="Liu Y."/>
            <person name="Vee V."/>
            <person name="English A."/>
            <person name="Wang M."/>
            <person name="Skinner E."/>
            <person name="Han Y."/>
            <person name="Muzny D.M."/>
            <person name="Worley K.C."/>
            <person name="Gibbs R.A."/>
        </authorList>
    </citation>
    <scope>NUCLEOTIDE SEQUENCE</scope>
</reference>
<feature type="region of interest" description="Disordered" evidence="1">
    <location>
        <begin position="106"/>
        <end position="268"/>
    </location>
</feature>
<dbReference type="InParanoid" id="A0A7M7GJY2"/>
<feature type="region of interest" description="Disordered" evidence="1">
    <location>
        <begin position="288"/>
        <end position="487"/>
    </location>
</feature>
<protein>
    <submittedName>
        <fullName evidence="2">Uncharacterized protein</fullName>
    </submittedName>
</protein>
<feature type="compositionally biased region" description="Basic and acidic residues" evidence="1">
    <location>
        <begin position="172"/>
        <end position="184"/>
    </location>
</feature>
<feature type="region of interest" description="Disordered" evidence="1">
    <location>
        <begin position="1"/>
        <end position="31"/>
    </location>
</feature>
<proteinExistence type="predicted"/>
<name>A0A7M7GJY2_STRPU</name>
<feature type="region of interest" description="Disordered" evidence="1">
    <location>
        <begin position="78"/>
        <end position="97"/>
    </location>
</feature>
<dbReference type="Proteomes" id="UP000007110">
    <property type="component" value="Unassembled WGS sequence"/>
</dbReference>
<dbReference type="AlphaFoldDB" id="A0A7M7GJY2"/>
<dbReference type="KEGG" id="spu:100892456"/>
<reference evidence="2" key="2">
    <citation type="submission" date="2021-01" db="UniProtKB">
        <authorList>
            <consortium name="EnsemblMetazoa"/>
        </authorList>
    </citation>
    <scope>IDENTIFICATION</scope>
</reference>
<dbReference type="OMA" id="NARMESQ"/>
<feature type="compositionally biased region" description="Basic and acidic residues" evidence="1">
    <location>
        <begin position="363"/>
        <end position="390"/>
    </location>
</feature>
<accession>A0A7M7GJY2</accession>
<evidence type="ECO:0000313" key="3">
    <source>
        <dbReference type="Proteomes" id="UP000007110"/>
    </source>
</evidence>
<feature type="compositionally biased region" description="Polar residues" evidence="1">
    <location>
        <begin position="326"/>
        <end position="341"/>
    </location>
</feature>
<organism evidence="2 3">
    <name type="scientific">Strongylocentrotus purpuratus</name>
    <name type="common">Purple sea urchin</name>
    <dbReference type="NCBI Taxonomy" id="7668"/>
    <lineage>
        <taxon>Eukaryota</taxon>
        <taxon>Metazoa</taxon>
        <taxon>Echinodermata</taxon>
        <taxon>Eleutherozoa</taxon>
        <taxon>Echinozoa</taxon>
        <taxon>Echinoidea</taxon>
        <taxon>Euechinoidea</taxon>
        <taxon>Echinacea</taxon>
        <taxon>Camarodonta</taxon>
        <taxon>Echinidea</taxon>
        <taxon>Strongylocentrotidae</taxon>
        <taxon>Strongylocentrotus</taxon>
    </lineage>
</organism>
<dbReference type="GeneID" id="100892456"/>
<feature type="compositionally biased region" description="Polar residues" evidence="1">
    <location>
        <begin position="422"/>
        <end position="440"/>
    </location>
</feature>
<dbReference type="RefSeq" id="XP_003724701.1">
    <property type="nucleotide sequence ID" value="XM_003724653.3"/>
</dbReference>
<evidence type="ECO:0000256" key="1">
    <source>
        <dbReference type="SAM" id="MobiDB-lite"/>
    </source>
</evidence>
<keyword evidence="3" id="KW-1185">Reference proteome</keyword>
<feature type="compositionally biased region" description="Basic and acidic residues" evidence="1">
    <location>
        <begin position="112"/>
        <end position="126"/>
    </location>
</feature>